<dbReference type="EMBL" id="MU001504">
    <property type="protein sequence ID" value="KAF2442073.1"/>
    <property type="molecule type" value="Genomic_DNA"/>
</dbReference>
<feature type="region of interest" description="Disordered" evidence="1">
    <location>
        <begin position="80"/>
        <end position="103"/>
    </location>
</feature>
<comment type="caution">
    <text evidence="2">The sequence shown here is derived from an EMBL/GenBank/DDBJ whole genome shotgun (WGS) entry which is preliminary data.</text>
</comment>
<accession>A0A9P4UAB5</accession>
<evidence type="ECO:0000256" key="1">
    <source>
        <dbReference type="SAM" id="MobiDB-lite"/>
    </source>
</evidence>
<keyword evidence="3" id="KW-1185">Reference proteome</keyword>
<dbReference type="OrthoDB" id="10318520at2759"/>
<feature type="compositionally biased region" description="Basic and acidic residues" evidence="1">
    <location>
        <begin position="16"/>
        <end position="25"/>
    </location>
</feature>
<proteinExistence type="predicted"/>
<feature type="region of interest" description="Disordered" evidence="1">
    <location>
        <begin position="1"/>
        <end position="25"/>
    </location>
</feature>
<dbReference type="Proteomes" id="UP000799764">
    <property type="component" value="Unassembled WGS sequence"/>
</dbReference>
<organism evidence="2 3">
    <name type="scientific">Karstenula rhodostoma CBS 690.94</name>
    <dbReference type="NCBI Taxonomy" id="1392251"/>
    <lineage>
        <taxon>Eukaryota</taxon>
        <taxon>Fungi</taxon>
        <taxon>Dikarya</taxon>
        <taxon>Ascomycota</taxon>
        <taxon>Pezizomycotina</taxon>
        <taxon>Dothideomycetes</taxon>
        <taxon>Pleosporomycetidae</taxon>
        <taxon>Pleosporales</taxon>
        <taxon>Massarineae</taxon>
        <taxon>Didymosphaeriaceae</taxon>
        <taxon>Karstenula</taxon>
    </lineage>
</organism>
<dbReference type="AlphaFoldDB" id="A0A9P4UAB5"/>
<evidence type="ECO:0000313" key="3">
    <source>
        <dbReference type="Proteomes" id="UP000799764"/>
    </source>
</evidence>
<protein>
    <submittedName>
        <fullName evidence="2">Uncharacterized protein</fullName>
    </submittedName>
</protein>
<name>A0A9P4UAB5_9PLEO</name>
<reference evidence="2" key="1">
    <citation type="journal article" date="2020" name="Stud. Mycol.">
        <title>101 Dothideomycetes genomes: a test case for predicting lifestyles and emergence of pathogens.</title>
        <authorList>
            <person name="Haridas S."/>
            <person name="Albert R."/>
            <person name="Binder M."/>
            <person name="Bloem J."/>
            <person name="Labutti K."/>
            <person name="Salamov A."/>
            <person name="Andreopoulos B."/>
            <person name="Baker S."/>
            <person name="Barry K."/>
            <person name="Bills G."/>
            <person name="Bluhm B."/>
            <person name="Cannon C."/>
            <person name="Castanera R."/>
            <person name="Culley D."/>
            <person name="Daum C."/>
            <person name="Ezra D."/>
            <person name="Gonzalez J."/>
            <person name="Henrissat B."/>
            <person name="Kuo A."/>
            <person name="Liang C."/>
            <person name="Lipzen A."/>
            <person name="Lutzoni F."/>
            <person name="Magnuson J."/>
            <person name="Mondo S."/>
            <person name="Nolan M."/>
            <person name="Ohm R."/>
            <person name="Pangilinan J."/>
            <person name="Park H.-J."/>
            <person name="Ramirez L."/>
            <person name="Alfaro M."/>
            <person name="Sun H."/>
            <person name="Tritt A."/>
            <person name="Yoshinaga Y."/>
            <person name="Zwiers L.-H."/>
            <person name="Turgeon B."/>
            <person name="Goodwin S."/>
            <person name="Spatafora J."/>
            <person name="Crous P."/>
            <person name="Grigoriev I."/>
        </authorList>
    </citation>
    <scope>NUCLEOTIDE SEQUENCE</scope>
    <source>
        <strain evidence="2">CBS 690.94</strain>
    </source>
</reference>
<gene>
    <name evidence="2" type="ORF">P171DRAFT_487331</name>
</gene>
<evidence type="ECO:0000313" key="2">
    <source>
        <dbReference type="EMBL" id="KAF2442073.1"/>
    </source>
</evidence>
<sequence>MSDTTREGSTASGSDRSAKESAHTSEEQGLKFAQAFALFQRCCKSLVQGLSLKYPTGIQLDGGYKIIDQRRSASVTVTLQGKRSSHGGRSTQGGYRDPTTPTTARIEVPIPNPSITVLLDYIKNNMYTQLEAGSTAAYMKTKRFQVDTHLTVFFEFCRED</sequence>